<dbReference type="PROSITE" id="PS00715">
    <property type="entry name" value="SIGMA70_1"/>
    <property type="match status" value="1"/>
</dbReference>
<evidence type="ECO:0000259" key="6">
    <source>
        <dbReference type="PROSITE" id="PS00715"/>
    </source>
</evidence>
<dbReference type="GO" id="GO:0003677">
    <property type="term" value="F:DNA binding"/>
    <property type="evidence" value="ECO:0007669"/>
    <property type="project" value="UniProtKB-KW"/>
</dbReference>
<dbReference type="GO" id="GO:0003899">
    <property type="term" value="F:DNA-directed RNA polymerase activity"/>
    <property type="evidence" value="ECO:0007669"/>
    <property type="project" value="InterPro"/>
</dbReference>
<reference evidence="8 9" key="1">
    <citation type="submission" date="2016-10" db="EMBL/GenBank/DDBJ databases">
        <authorList>
            <person name="de Groot N.N."/>
        </authorList>
    </citation>
    <scope>NUCLEOTIDE SEQUENCE [LARGE SCALE GENOMIC DNA]</scope>
    <source>
        <strain evidence="8 9">DSM 18978</strain>
    </source>
</reference>
<organism evidence="8 9">
    <name type="scientific">Alkaliphilus peptidifermentans DSM 18978</name>
    <dbReference type="NCBI Taxonomy" id="1120976"/>
    <lineage>
        <taxon>Bacteria</taxon>
        <taxon>Bacillati</taxon>
        <taxon>Bacillota</taxon>
        <taxon>Clostridia</taxon>
        <taxon>Peptostreptococcales</taxon>
        <taxon>Natronincolaceae</taxon>
        <taxon>Alkaliphilus</taxon>
    </lineage>
</organism>
<dbReference type="PANTHER" id="PTHR30385">
    <property type="entry name" value="SIGMA FACTOR F FLAGELLAR"/>
    <property type="match status" value="1"/>
</dbReference>
<dbReference type="SUPFAM" id="SSF88659">
    <property type="entry name" value="Sigma3 and sigma4 domains of RNA polymerase sigma factors"/>
    <property type="match status" value="2"/>
</dbReference>
<dbReference type="Proteomes" id="UP000198636">
    <property type="component" value="Unassembled WGS sequence"/>
</dbReference>
<comment type="function">
    <text evidence="5">Sigma factors are initiation factors that promote the attachment of RNA polymerase to specific initiation sites and are then released.</text>
</comment>
<dbReference type="InterPro" id="IPR000943">
    <property type="entry name" value="RNA_pol_sigma70"/>
</dbReference>
<dbReference type="OrthoDB" id="9799825at2"/>
<comment type="similarity">
    <text evidence="5">Belongs to the sigma-70 factor family.</text>
</comment>
<dbReference type="NCBIfam" id="TIGR02937">
    <property type="entry name" value="sigma70-ECF"/>
    <property type="match status" value="1"/>
</dbReference>
<dbReference type="Pfam" id="PF04545">
    <property type="entry name" value="Sigma70_r4"/>
    <property type="match status" value="1"/>
</dbReference>
<dbReference type="Gene3D" id="1.20.140.160">
    <property type="match status" value="1"/>
</dbReference>
<dbReference type="InterPro" id="IPR014284">
    <property type="entry name" value="RNA_pol_sigma-70_dom"/>
</dbReference>
<dbReference type="Pfam" id="PF04542">
    <property type="entry name" value="Sigma70_r2"/>
    <property type="match status" value="1"/>
</dbReference>
<keyword evidence="4 5" id="KW-0804">Transcription</keyword>
<name>A0A1G5DFF2_9FIRM</name>
<gene>
    <name evidence="8" type="ORF">SAMN03080606_00889</name>
</gene>
<feature type="domain" description="RNA polymerase sigma-70" evidence="7">
    <location>
        <begin position="209"/>
        <end position="235"/>
    </location>
</feature>
<dbReference type="RefSeq" id="WP_091540426.1">
    <property type="nucleotide sequence ID" value="NZ_FMUS01000004.1"/>
</dbReference>
<evidence type="ECO:0000256" key="1">
    <source>
        <dbReference type="ARBA" id="ARBA00023015"/>
    </source>
</evidence>
<dbReference type="NCBIfam" id="NF005413">
    <property type="entry name" value="PRK06986.1"/>
    <property type="match status" value="1"/>
</dbReference>
<keyword evidence="2 5" id="KW-0731">Sigma factor</keyword>
<proteinExistence type="inferred from homology"/>
<dbReference type="STRING" id="1120976.SAMN03080606_00889"/>
<dbReference type="InterPro" id="IPR013324">
    <property type="entry name" value="RNA_pol_sigma_r3/r4-like"/>
</dbReference>
<evidence type="ECO:0000313" key="8">
    <source>
        <dbReference type="EMBL" id="SCY13277.1"/>
    </source>
</evidence>
<dbReference type="CDD" id="cd06171">
    <property type="entry name" value="Sigma70_r4"/>
    <property type="match status" value="1"/>
</dbReference>
<evidence type="ECO:0000256" key="4">
    <source>
        <dbReference type="ARBA" id="ARBA00023163"/>
    </source>
</evidence>
<dbReference type="PROSITE" id="PS00716">
    <property type="entry name" value="SIGMA70_2"/>
    <property type="match status" value="1"/>
</dbReference>
<sequence>MDNFSLWQKYKKNNDINAKHCLVEEYVELVKIVAGRLSTTYGNTVEYEDLVSYGIFGLLDAIEKFELEKNVKFETYAQIRIRGAIVDHLRNLDWIPRSIRQKVKAVEAAYRKLENSLGRSATDREVSIELGMTIKEFHSILQQISNLNIVSLEEQLSEGNFKSISDEVENLPENIVCGDEIKEILKDTIEQLPERERQVISLYYYDELTYREIGVVLNISESRVSQLHSKAISRLKGKLI</sequence>
<keyword evidence="1 5" id="KW-0805">Transcription regulation</keyword>
<dbReference type="SUPFAM" id="SSF88946">
    <property type="entry name" value="Sigma2 domain of RNA polymerase sigma factors"/>
    <property type="match status" value="1"/>
</dbReference>
<dbReference type="EMBL" id="FMUS01000004">
    <property type="protein sequence ID" value="SCY13277.1"/>
    <property type="molecule type" value="Genomic_DNA"/>
</dbReference>
<dbReference type="Gene3D" id="1.10.1740.10">
    <property type="match status" value="1"/>
</dbReference>
<dbReference type="GO" id="GO:0006352">
    <property type="term" value="P:DNA-templated transcription initiation"/>
    <property type="evidence" value="ECO:0007669"/>
    <property type="project" value="InterPro"/>
</dbReference>
<evidence type="ECO:0000256" key="5">
    <source>
        <dbReference type="RuleBase" id="RU362124"/>
    </source>
</evidence>
<dbReference type="InterPro" id="IPR013325">
    <property type="entry name" value="RNA_pol_sigma_r2"/>
</dbReference>
<dbReference type="InterPro" id="IPR012845">
    <property type="entry name" value="RNA_pol_sigma_FliA_WhiG"/>
</dbReference>
<protein>
    <recommendedName>
        <fullName evidence="5">RNA polymerase sigma factor</fullName>
    </recommendedName>
</protein>
<dbReference type="PANTHER" id="PTHR30385:SF7">
    <property type="entry name" value="RNA POLYMERASE SIGMA FACTOR FLIA"/>
    <property type="match status" value="1"/>
</dbReference>
<dbReference type="PIRSF" id="PIRSF000770">
    <property type="entry name" value="RNA_pol_sigma-SigE/K"/>
    <property type="match status" value="1"/>
</dbReference>
<dbReference type="NCBIfam" id="TIGR02479">
    <property type="entry name" value="FliA_WhiG"/>
    <property type="match status" value="1"/>
</dbReference>
<keyword evidence="9" id="KW-1185">Reference proteome</keyword>
<evidence type="ECO:0000256" key="2">
    <source>
        <dbReference type="ARBA" id="ARBA00023082"/>
    </source>
</evidence>
<evidence type="ECO:0000256" key="3">
    <source>
        <dbReference type="ARBA" id="ARBA00023125"/>
    </source>
</evidence>
<accession>A0A1G5DFF2</accession>
<dbReference type="PRINTS" id="PR00046">
    <property type="entry name" value="SIGMA70FCT"/>
</dbReference>
<keyword evidence="3 5" id="KW-0238">DNA-binding</keyword>
<dbReference type="InterPro" id="IPR007630">
    <property type="entry name" value="RNA_pol_sigma70_r4"/>
</dbReference>
<dbReference type="GO" id="GO:0016987">
    <property type="term" value="F:sigma factor activity"/>
    <property type="evidence" value="ECO:0007669"/>
    <property type="project" value="UniProtKB-KW"/>
</dbReference>
<dbReference type="AlphaFoldDB" id="A0A1G5DFF2"/>
<dbReference type="Pfam" id="PF04539">
    <property type="entry name" value="Sigma70_r3"/>
    <property type="match status" value="1"/>
</dbReference>
<evidence type="ECO:0000313" key="9">
    <source>
        <dbReference type="Proteomes" id="UP000198636"/>
    </source>
</evidence>
<evidence type="ECO:0000259" key="7">
    <source>
        <dbReference type="PROSITE" id="PS00716"/>
    </source>
</evidence>
<dbReference type="InterPro" id="IPR007624">
    <property type="entry name" value="RNA_pol_sigma70_r3"/>
</dbReference>
<dbReference type="InterPro" id="IPR007627">
    <property type="entry name" value="RNA_pol_sigma70_r2"/>
</dbReference>
<feature type="domain" description="RNA polymerase sigma-70" evidence="6">
    <location>
        <begin position="49"/>
        <end position="62"/>
    </location>
</feature>